<accession>A0A6M3ILA7</accession>
<gene>
    <name evidence="1" type="ORF">MM415B01504_0003</name>
</gene>
<dbReference type="AlphaFoldDB" id="A0A6M3ILA7"/>
<dbReference type="Pfam" id="PF07505">
    <property type="entry name" value="DUF5131"/>
    <property type="match status" value="1"/>
</dbReference>
<dbReference type="InterPro" id="IPR011101">
    <property type="entry name" value="DUF5131"/>
</dbReference>
<reference evidence="1" key="1">
    <citation type="submission" date="2020-03" db="EMBL/GenBank/DDBJ databases">
        <title>The deep terrestrial virosphere.</title>
        <authorList>
            <person name="Holmfeldt K."/>
            <person name="Nilsson E."/>
            <person name="Simone D."/>
            <person name="Lopez-Fernandez M."/>
            <person name="Wu X."/>
            <person name="de Brujin I."/>
            <person name="Lundin D."/>
            <person name="Andersson A."/>
            <person name="Bertilsson S."/>
            <person name="Dopson M."/>
        </authorList>
    </citation>
    <scope>NUCLEOTIDE SEQUENCE</scope>
    <source>
        <strain evidence="1">MM415B01504</strain>
    </source>
</reference>
<organism evidence="1">
    <name type="scientific">viral metagenome</name>
    <dbReference type="NCBI Taxonomy" id="1070528"/>
    <lineage>
        <taxon>unclassified sequences</taxon>
        <taxon>metagenomes</taxon>
        <taxon>organismal metagenomes</taxon>
    </lineage>
</organism>
<dbReference type="EMBL" id="MT141307">
    <property type="protein sequence ID" value="QJA58071.1"/>
    <property type="molecule type" value="Genomic_DNA"/>
</dbReference>
<evidence type="ECO:0000313" key="1">
    <source>
        <dbReference type="EMBL" id="QJA58071.1"/>
    </source>
</evidence>
<sequence>MIGMGRSNIGYCGIGADGRPVTDYRAWNPCGFGCSRRCGDCWALAMSHRFGTGSCDDCRQFRLHYHPERLDQPARHKRPSVILVNFTCDTFDPWRPLPQIIEMMAAAAAAPQHTYVWLTHDASRMAAYLMACPDIPDNHYWGITVRRQGEMLSMDWLARVRAKLWLSIEPIEGDIDLMTPVEAAIALNMRCDAGRLAGVIVGHSNRRGAPGTETLEHADSIARQCECLGVPVFVKQLWIGGTLSHAPDRLGVPAPRNLPWSAPRERKR</sequence>
<proteinExistence type="predicted"/>
<name>A0A6M3ILA7_9ZZZZ</name>
<evidence type="ECO:0008006" key="2">
    <source>
        <dbReference type="Google" id="ProtNLM"/>
    </source>
</evidence>
<protein>
    <recommendedName>
        <fullName evidence="2">DUF5131 family protein</fullName>
    </recommendedName>
</protein>